<accession>A0A8T2IIK3</accession>
<keyword evidence="1" id="KW-1133">Transmembrane helix</keyword>
<dbReference type="PANTHER" id="PTHR47403:SF2">
    <property type="entry name" value="N-ACETYLTRANSFERASE 16,-LIKE"/>
    <property type="match status" value="1"/>
</dbReference>
<comment type="caution">
    <text evidence="3">The sequence shown here is derived from an EMBL/GenBank/DDBJ whole genome shotgun (WGS) entry which is preliminary data.</text>
</comment>
<keyword evidence="1" id="KW-0812">Transmembrane</keyword>
<feature type="transmembrane region" description="Helical" evidence="1">
    <location>
        <begin position="39"/>
        <end position="59"/>
    </location>
</feature>
<dbReference type="SUPFAM" id="SSF55729">
    <property type="entry name" value="Acyl-CoA N-acyltransferases (Nat)"/>
    <property type="match status" value="1"/>
</dbReference>
<evidence type="ECO:0000313" key="3">
    <source>
        <dbReference type="EMBL" id="KAG8431643.1"/>
    </source>
</evidence>
<dbReference type="AlphaFoldDB" id="A0A8T2IIK3"/>
<proteinExistence type="predicted"/>
<dbReference type="Proteomes" id="UP000812440">
    <property type="component" value="Unassembled WGS sequence"/>
</dbReference>
<dbReference type="InterPro" id="IPR016181">
    <property type="entry name" value="Acyl_CoA_acyltransferase"/>
</dbReference>
<dbReference type="OrthoDB" id="8889733at2759"/>
<sequence length="297" mass="33948">MSISGGIYNGLDYLPYMYHQWLTQPQRRMFLAKCNRGNVGFQSFLLMMVVVTAVVMQAARVAPQMRGRGIARVIKQLSYEILRSEYPAVTKALISMMLPNNELKNIIGLLRNRVKMAGERRQPTILNSEEVLTRFENQFNTNELFPKQLLIQNFVPFLTNRVNVELLLKSKVCWLYSESCDGKWDCQQTASASSLCTYNKYNRESPGFLSLGNSLVPVLLGDDMYVLTIDLFGNDPTVAKFHILQQLTEAIKMLPPGGSICCFCVMEENLRNEFSNFCKGIQPFHLFDYLVVIEHDL</sequence>
<evidence type="ECO:0000313" key="4">
    <source>
        <dbReference type="Proteomes" id="UP000812440"/>
    </source>
</evidence>
<organism evidence="3 4">
    <name type="scientific">Hymenochirus boettgeri</name>
    <name type="common">Congo dwarf clawed frog</name>
    <dbReference type="NCBI Taxonomy" id="247094"/>
    <lineage>
        <taxon>Eukaryota</taxon>
        <taxon>Metazoa</taxon>
        <taxon>Chordata</taxon>
        <taxon>Craniata</taxon>
        <taxon>Vertebrata</taxon>
        <taxon>Euteleostomi</taxon>
        <taxon>Amphibia</taxon>
        <taxon>Batrachia</taxon>
        <taxon>Anura</taxon>
        <taxon>Pipoidea</taxon>
        <taxon>Pipidae</taxon>
        <taxon>Pipinae</taxon>
        <taxon>Hymenochirus</taxon>
    </lineage>
</organism>
<dbReference type="Pfam" id="PF24066">
    <property type="entry name" value="Hisat_C"/>
    <property type="match status" value="1"/>
</dbReference>
<dbReference type="PANTHER" id="PTHR47403">
    <property type="entry name" value="LOC100145250 PROTEIN"/>
    <property type="match status" value="1"/>
</dbReference>
<dbReference type="EMBL" id="JAACNH010000107">
    <property type="protein sequence ID" value="KAG8431643.1"/>
    <property type="molecule type" value="Genomic_DNA"/>
</dbReference>
<reference evidence="3" key="1">
    <citation type="thesis" date="2020" institute="ProQuest LLC" country="789 East Eisenhower Parkway, Ann Arbor, MI, USA">
        <title>Comparative Genomics and Chromosome Evolution.</title>
        <authorList>
            <person name="Mudd A.B."/>
        </authorList>
    </citation>
    <scope>NUCLEOTIDE SEQUENCE</scope>
    <source>
        <strain evidence="3">Female2</strain>
        <tissue evidence="3">Blood</tissue>
    </source>
</reference>
<feature type="domain" description="Histidine N-acetyltransferase C-terminal" evidence="2">
    <location>
        <begin position="122"/>
        <end position="265"/>
    </location>
</feature>
<dbReference type="InterPro" id="IPR056483">
    <property type="entry name" value="Hisat_C"/>
</dbReference>
<name>A0A8T2IIK3_9PIPI</name>
<evidence type="ECO:0000256" key="1">
    <source>
        <dbReference type="SAM" id="Phobius"/>
    </source>
</evidence>
<protein>
    <recommendedName>
        <fullName evidence="2">Histidine N-acetyltransferase C-terminal domain-containing protein</fullName>
    </recommendedName>
</protein>
<keyword evidence="4" id="KW-1185">Reference proteome</keyword>
<keyword evidence="1" id="KW-0472">Membrane</keyword>
<gene>
    <name evidence="3" type="ORF">GDO86_020627</name>
</gene>
<evidence type="ECO:0000259" key="2">
    <source>
        <dbReference type="Pfam" id="PF24066"/>
    </source>
</evidence>